<dbReference type="Pfam" id="PF08245">
    <property type="entry name" value="Mur_ligase_M"/>
    <property type="match status" value="1"/>
</dbReference>
<comment type="function">
    <text evidence="10 11">Involved in cell wall formation. Catalyzes the final step in the synthesis of UDP-N-acetylmuramoyl-pentapeptide, the precursor of murein.</text>
</comment>
<keyword evidence="8 10" id="KW-0131">Cell cycle</keyword>
<dbReference type="EC" id="6.3.2.10" evidence="10 11"/>
<dbReference type="STRING" id="500633.CLOHIR_01048"/>
<gene>
    <name evidence="10 14" type="primary">murF</name>
    <name evidence="14" type="ORF">CLOHIR_01048</name>
</gene>
<dbReference type="OrthoDB" id="9801978at2"/>
<evidence type="ECO:0000256" key="6">
    <source>
        <dbReference type="ARBA" id="ARBA00022960"/>
    </source>
</evidence>
<keyword evidence="15" id="KW-1185">Reference proteome</keyword>
<keyword evidence="7 10" id="KW-0573">Peptidoglycan synthesis</keyword>
<proteinExistence type="inferred from homology"/>
<dbReference type="GO" id="GO:0005524">
    <property type="term" value="F:ATP binding"/>
    <property type="evidence" value="ECO:0007669"/>
    <property type="project" value="UniProtKB-UniRule"/>
</dbReference>
<evidence type="ECO:0000313" key="14">
    <source>
        <dbReference type="EMBL" id="EEA85325.1"/>
    </source>
</evidence>
<protein>
    <recommendedName>
        <fullName evidence="10 11">UDP-N-acetylmuramoyl-tripeptide--D-alanyl-D-alanine ligase</fullName>
        <ecNumber evidence="10 11">6.3.2.10</ecNumber>
    </recommendedName>
    <alternativeName>
        <fullName evidence="10">D-alanyl-D-alanine-adding enzyme</fullName>
    </alternativeName>
</protein>
<dbReference type="HAMAP" id="MF_02019">
    <property type="entry name" value="MurF"/>
    <property type="match status" value="1"/>
</dbReference>
<evidence type="ECO:0000256" key="10">
    <source>
        <dbReference type="HAMAP-Rule" id="MF_02019"/>
    </source>
</evidence>
<dbReference type="Gene3D" id="3.40.1190.10">
    <property type="entry name" value="Mur-like, catalytic domain"/>
    <property type="match status" value="1"/>
</dbReference>
<dbReference type="InterPro" id="IPR004101">
    <property type="entry name" value="Mur_ligase_C"/>
</dbReference>
<dbReference type="Gene3D" id="3.90.190.20">
    <property type="entry name" value="Mur ligase, C-terminal domain"/>
    <property type="match status" value="1"/>
</dbReference>
<dbReference type="Pfam" id="PF02875">
    <property type="entry name" value="Mur_ligase_C"/>
    <property type="match status" value="1"/>
</dbReference>
<keyword evidence="1 10" id="KW-0963">Cytoplasm</keyword>
<dbReference type="GO" id="GO:0005737">
    <property type="term" value="C:cytoplasm"/>
    <property type="evidence" value="ECO:0007669"/>
    <property type="project" value="UniProtKB-SubCell"/>
</dbReference>
<dbReference type="GO" id="GO:0009252">
    <property type="term" value="P:peptidoglycan biosynthetic process"/>
    <property type="evidence" value="ECO:0007669"/>
    <property type="project" value="UniProtKB-UniRule"/>
</dbReference>
<dbReference type="InterPro" id="IPR051046">
    <property type="entry name" value="MurCDEF_CellWall_CoF430Synth"/>
</dbReference>
<dbReference type="RefSeq" id="WP_006439965.1">
    <property type="nucleotide sequence ID" value="NZ_DS995356.1"/>
</dbReference>
<dbReference type="AlphaFoldDB" id="B6FYU4"/>
<accession>B6FYU4</accession>
<evidence type="ECO:0000256" key="7">
    <source>
        <dbReference type="ARBA" id="ARBA00022984"/>
    </source>
</evidence>
<dbReference type="InterPro" id="IPR013221">
    <property type="entry name" value="Mur_ligase_cen"/>
</dbReference>
<sequence>MERLTVKEIVEASKGNLKNGEGSESVKAIVIDSRLAKEDTAFVAIVGENNDAHKYIGSAYDLGCRVFIVNKGKDIDIKSDMNIIEVDDTSKALGDIGHYYKKKFDILFIGITGSVGKTTTRDMVYAALSSERATLKNEKNFNNHFGVPLTLFNLDSSYECAVIEMGMSGFGEIEYLANMVNPKVAVISNIGLSHVENLGSQEGIFKAKMEITTGFVKGNTLVVNGDDKFLSTLRDAERDYDLITFGFEKNNDIYCVAYDMTEDSIEFECSVMGNIEKIFIPTVGKHNIYNAMAAIAVGTVEGISMEGIKRGLSNFEATGMRQDIRKIGEYTVINDTYNASPDSMEASLSILGRYEGRRIAVLGDMLEMGDLAEFGHRRVGKACVDNSDVIITVGESAVFINKEAEENGFDVKNSYHFDNLEDAKKLLGEIMQSGDTMLFKASRGMKFEKFVEYVKEVSEIN</sequence>
<keyword evidence="6 10" id="KW-0133">Cell shape</keyword>
<evidence type="ECO:0000256" key="9">
    <source>
        <dbReference type="ARBA" id="ARBA00023316"/>
    </source>
</evidence>
<dbReference type="NCBIfam" id="TIGR01143">
    <property type="entry name" value="murF"/>
    <property type="match status" value="1"/>
</dbReference>
<comment type="catalytic activity">
    <reaction evidence="10 11">
        <text>D-alanyl-D-alanine + UDP-N-acetyl-alpha-D-muramoyl-L-alanyl-gamma-D-glutamyl-meso-2,6-diaminopimelate + ATP = UDP-N-acetyl-alpha-D-muramoyl-L-alanyl-gamma-D-glutamyl-meso-2,6-diaminopimeloyl-D-alanyl-D-alanine + ADP + phosphate + H(+)</text>
        <dbReference type="Rhea" id="RHEA:28374"/>
        <dbReference type="ChEBI" id="CHEBI:15378"/>
        <dbReference type="ChEBI" id="CHEBI:30616"/>
        <dbReference type="ChEBI" id="CHEBI:43474"/>
        <dbReference type="ChEBI" id="CHEBI:57822"/>
        <dbReference type="ChEBI" id="CHEBI:61386"/>
        <dbReference type="ChEBI" id="CHEBI:83905"/>
        <dbReference type="ChEBI" id="CHEBI:456216"/>
        <dbReference type="EC" id="6.3.2.10"/>
    </reaction>
</comment>
<keyword evidence="4 10" id="KW-0547">Nucleotide-binding</keyword>
<comment type="pathway">
    <text evidence="10 11">Cell wall biogenesis; peptidoglycan biosynthesis.</text>
</comment>
<evidence type="ECO:0000313" key="15">
    <source>
        <dbReference type="Proteomes" id="UP000003178"/>
    </source>
</evidence>
<dbReference type="InterPro" id="IPR035911">
    <property type="entry name" value="MurE/MurF_N"/>
</dbReference>
<keyword evidence="9 10" id="KW-0961">Cell wall biogenesis/degradation</keyword>
<reference evidence="14 15" key="2">
    <citation type="submission" date="2008-10" db="EMBL/GenBank/DDBJ databases">
        <title>Draft genome sequence of Clostridium hiranonis (DSM 13275).</title>
        <authorList>
            <person name="Sudarsanam P."/>
            <person name="Ley R."/>
            <person name="Guruge J."/>
            <person name="Turnbaugh P.J."/>
            <person name="Mahowald M."/>
            <person name="Liep D."/>
            <person name="Gordon J."/>
        </authorList>
    </citation>
    <scope>NUCLEOTIDE SEQUENCE [LARGE SCALE GENOMIC DNA]</scope>
    <source>
        <strain evidence="14 15">DSM 13275</strain>
    </source>
</reference>
<dbReference type="UniPathway" id="UPA00219"/>
<keyword evidence="3 10" id="KW-0132">Cell division</keyword>
<dbReference type="GO" id="GO:0051301">
    <property type="term" value="P:cell division"/>
    <property type="evidence" value="ECO:0007669"/>
    <property type="project" value="UniProtKB-KW"/>
</dbReference>
<dbReference type="GO" id="GO:0071555">
    <property type="term" value="P:cell wall organization"/>
    <property type="evidence" value="ECO:0007669"/>
    <property type="project" value="UniProtKB-KW"/>
</dbReference>
<evidence type="ECO:0000256" key="11">
    <source>
        <dbReference type="RuleBase" id="RU004136"/>
    </source>
</evidence>
<dbReference type="InterPro" id="IPR036565">
    <property type="entry name" value="Mur-like_cat_sf"/>
</dbReference>
<dbReference type="PANTHER" id="PTHR43024">
    <property type="entry name" value="UDP-N-ACETYLMURAMOYL-TRIPEPTIDE--D-ALANYL-D-ALANINE LIGASE"/>
    <property type="match status" value="1"/>
</dbReference>
<dbReference type="Proteomes" id="UP000003178">
    <property type="component" value="Unassembled WGS sequence"/>
</dbReference>
<evidence type="ECO:0000259" key="12">
    <source>
        <dbReference type="Pfam" id="PF02875"/>
    </source>
</evidence>
<name>B6FYU4_PEPHT</name>
<evidence type="ECO:0000256" key="1">
    <source>
        <dbReference type="ARBA" id="ARBA00022490"/>
    </source>
</evidence>
<reference evidence="14 15" key="1">
    <citation type="submission" date="2008-09" db="EMBL/GenBank/DDBJ databases">
        <authorList>
            <person name="Fulton L."/>
            <person name="Clifton S."/>
            <person name="Fulton B."/>
            <person name="Xu J."/>
            <person name="Minx P."/>
            <person name="Pepin K.H."/>
            <person name="Johnson M."/>
            <person name="Thiruvilangam P."/>
            <person name="Bhonagiri V."/>
            <person name="Nash W.E."/>
            <person name="Mardis E.R."/>
            <person name="Wilson R.K."/>
        </authorList>
    </citation>
    <scope>NUCLEOTIDE SEQUENCE [LARGE SCALE GENOMIC DNA]</scope>
    <source>
        <strain evidence="14 15">DSM 13275</strain>
    </source>
</reference>
<comment type="similarity">
    <text evidence="10">Belongs to the MurCDEF family. MurF subfamily.</text>
</comment>
<organism evidence="14 15">
    <name type="scientific">Peptacetobacter hiranonis (strain DSM 13275 / JCM 10541 / KCTC 15199 / TO-931)</name>
    <name type="common">Clostridium hiranonis</name>
    <dbReference type="NCBI Taxonomy" id="500633"/>
    <lineage>
        <taxon>Bacteria</taxon>
        <taxon>Bacillati</taxon>
        <taxon>Bacillota</taxon>
        <taxon>Clostridia</taxon>
        <taxon>Peptostreptococcales</taxon>
        <taxon>Peptostreptococcaceae</taxon>
        <taxon>Peptacetobacter</taxon>
    </lineage>
</organism>
<comment type="caution">
    <text evidence="14">The sequence shown here is derived from an EMBL/GenBank/DDBJ whole genome shotgun (WGS) entry which is preliminary data.</text>
</comment>
<dbReference type="SUPFAM" id="SSF53244">
    <property type="entry name" value="MurD-like peptide ligases, peptide-binding domain"/>
    <property type="match status" value="1"/>
</dbReference>
<dbReference type="GO" id="GO:0047480">
    <property type="term" value="F:UDP-N-acetylmuramoyl-tripeptide-D-alanyl-D-alanine ligase activity"/>
    <property type="evidence" value="ECO:0007669"/>
    <property type="project" value="UniProtKB-UniRule"/>
</dbReference>
<dbReference type="GO" id="GO:0008360">
    <property type="term" value="P:regulation of cell shape"/>
    <property type="evidence" value="ECO:0007669"/>
    <property type="project" value="UniProtKB-KW"/>
</dbReference>
<dbReference type="SUPFAM" id="SSF53623">
    <property type="entry name" value="MurD-like peptide ligases, catalytic domain"/>
    <property type="match status" value="1"/>
</dbReference>
<evidence type="ECO:0000256" key="5">
    <source>
        <dbReference type="ARBA" id="ARBA00022840"/>
    </source>
</evidence>
<evidence type="ECO:0000256" key="4">
    <source>
        <dbReference type="ARBA" id="ARBA00022741"/>
    </source>
</evidence>
<comment type="subcellular location">
    <subcellularLocation>
        <location evidence="10 11">Cytoplasm</location>
    </subcellularLocation>
</comment>
<feature type="domain" description="Mur ligase C-terminal" evidence="12">
    <location>
        <begin position="326"/>
        <end position="443"/>
    </location>
</feature>
<evidence type="ECO:0000256" key="8">
    <source>
        <dbReference type="ARBA" id="ARBA00023306"/>
    </source>
</evidence>
<feature type="domain" description="Mur ligase central" evidence="13">
    <location>
        <begin position="111"/>
        <end position="297"/>
    </location>
</feature>
<dbReference type="InterPro" id="IPR036615">
    <property type="entry name" value="Mur_ligase_C_dom_sf"/>
</dbReference>
<dbReference type="GO" id="GO:0008766">
    <property type="term" value="F:UDP-N-acetylmuramoylalanyl-D-glutamyl-2,6-diaminopimelate-D-alanyl-D-alanine ligase activity"/>
    <property type="evidence" value="ECO:0007669"/>
    <property type="project" value="RHEA"/>
</dbReference>
<feature type="binding site" evidence="10">
    <location>
        <begin position="113"/>
        <end position="119"/>
    </location>
    <ligand>
        <name>ATP</name>
        <dbReference type="ChEBI" id="CHEBI:30616"/>
    </ligand>
</feature>
<evidence type="ECO:0000256" key="3">
    <source>
        <dbReference type="ARBA" id="ARBA00022618"/>
    </source>
</evidence>
<dbReference type="HOGENOM" id="CLU_031507_1_2_9"/>
<dbReference type="eggNOG" id="COG0770">
    <property type="taxonomic scope" value="Bacteria"/>
</dbReference>
<dbReference type="EMBL" id="ABWP01000045">
    <property type="protein sequence ID" value="EEA85325.1"/>
    <property type="molecule type" value="Genomic_DNA"/>
</dbReference>
<keyword evidence="2 10" id="KW-0436">Ligase</keyword>
<dbReference type="SUPFAM" id="SSF63418">
    <property type="entry name" value="MurE/MurF N-terminal domain"/>
    <property type="match status" value="1"/>
</dbReference>
<evidence type="ECO:0000259" key="13">
    <source>
        <dbReference type="Pfam" id="PF08245"/>
    </source>
</evidence>
<keyword evidence="5 10" id="KW-0067">ATP-binding</keyword>
<dbReference type="Gene3D" id="3.40.1390.10">
    <property type="entry name" value="MurE/MurF, N-terminal domain"/>
    <property type="match status" value="1"/>
</dbReference>
<dbReference type="InterPro" id="IPR005863">
    <property type="entry name" value="UDP-N-AcMur_synth"/>
</dbReference>
<evidence type="ECO:0000256" key="2">
    <source>
        <dbReference type="ARBA" id="ARBA00022598"/>
    </source>
</evidence>
<dbReference type="PANTHER" id="PTHR43024:SF1">
    <property type="entry name" value="UDP-N-ACETYLMURAMOYL-TRIPEPTIDE--D-ALANYL-D-ALANINE LIGASE"/>
    <property type="match status" value="1"/>
</dbReference>